<evidence type="ECO:0000256" key="11">
    <source>
        <dbReference type="ARBA" id="ARBA00038724"/>
    </source>
</evidence>
<dbReference type="GO" id="GO:0019786">
    <property type="term" value="F:protein-phosphatidylethanolamide deconjugating activity"/>
    <property type="evidence" value="ECO:0007669"/>
    <property type="project" value="InterPro"/>
</dbReference>
<dbReference type="EC" id="3.4.22.-" evidence="13"/>
<evidence type="ECO:0000313" key="16">
    <source>
        <dbReference type="EMBL" id="KAK9830586.1"/>
    </source>
</evidence>
<dbReference type="GO" id="GO:0016485">
    <property type="term" value="P:protein processing"/>
    <property type="evidence" value="ECO:0007669"/>
    <property type="project" value="TreeGrafter"/>
</dbReference>
<evidence type="ECO:0000256" key="7">
    <source>
        <dbReference type="ARBA" id="ARBA00022807"/>
    </source>
</evidence>
<keyword evidence="6 13" id="KW-0378">Hydrolase</keyword>
<proteinExistence type="inferred from homology"/>
<dbReference type="GO" id="GO:0035973">
    <property type="term" value="P:aggrephagy"/>
    <property type="evidence" value="ECO:0007669"/>
    <property type="project" value="TreeGrafter"/>
</dbReference>
<comment type="caution">
    <text evidence="16">The sequence shown here is derived from an EMBL/GenBank/DDBJ whole genome shotgun (WGS) entry which is preliminary data.</text>
</comment>
<evidence type="ECO:0000256" key="10">
    <source>
        <dbReference type="ARBA" id="ARBA00029362"/>
    </source>
</evidence>
<evidence type="ECO:0000256" key="4">
    <source>
        <dbReference type="ARBA" id="ARBA00022490"/>
    </source>
</evidence>
<evidence type="ECO:0000256" key="14">
    <source>
        <dbReference type="SAM" id="MobiDB-lite"/>
    </source>
</evidence>
<evidence type="ECO:0000256" key="3">
    <source>
        <dbReference type="ARBA" id="ARBA00022448"/>
    </source>
</evidence>
<evidence type="ECO:0000259" key="15">
    <source>
        <dbReference type="Pfam" id="PF03416"/>
    </source>
</evidence>
<dbReference type="PANTHER" id="PTHR22624:SF49">
    <property type="entry name" value="CYSTEINE PROTEASE"/>
    <property type="match status" value="1"/>
</dbReference>
<evidence type="ECO:0000256" key="12">
    <source>
        <dbReference type="ARBA" id="ARBA00045891"/>
    </source>
</evidence>
<dbReference type="PANTHER" id="PTHR22624">
    <property type="entry name" value="CYSTEINE PROTEASE ATG4"/>
    <property type="match status" value="1"/>
</dbReference>
<dbReference type="AlphaFoldDB" id="A0AAW1RAU9"/>
<gene>
    <name evidence="16" type="ORF">WJX81_001612</name>
</gene>
<keyword evidence="8 13" id="KW-0653">Protein transport</keyword>
<keyword evidence="17" id="KW-1185">Reference proteome</keyword>
<dbReference type="SUPFAM" id="SSF54001">
    <property type="entry name" value="Cysteine proteinases"/>
    <property type="match status" value="1"/>
</dbReference>
<feature type="region of interest" description="Disordered" evidence="14">
    <location>
        <begin position="218"/>
        <end position="248"/>
    </location>
</feature>
<keyword evidence="5 13" id="KW-0645">Protease</keyword>
<keyword evidence="9 13" id="KW-0072">Autophagy</keyword>
<comment type="subunit">
    <text evidence="11">Interacts with ATG8.</text>
</comment>
<dbReference type="GO" id="GO:0034727">
    <property type="term" value="P:piecemeal microautophagy of the nucleus"/>
    <property type="evidence" value="ECO:0007669"/>
    <property type="project" value="TreeGrafter"/>
</dbReference>
<dbReference type="GO" id="GO:0005737">
    <property type="term" value="C:cytoplasm"/>
    <property type="evidence" value="ECO:0007669"/>
    <property type="project" value="UniProtKB-SubCell"/>
</dbReference>
<protein>
    <recommendedName>
        <fullName evidence="13">Cysteine protease</fullName>
        <ecNumber evidence="13">3.4.22.-</ecNumber>
    </recommendedName>
</protein>
<evidence type="ECO:0000256" key="2">
    <source>
        <dbReference type="ARBA" id="ARBA00010958"/>
    </source>
</evidence>
<organism evidence="16 17">
    <name type="scientific">Elliptochloris bilobata</name>
    <dbReference type="NCBI Taxonomy" id="381761"/>
    <lineage>
        <taxon>Eukaryota</taxon>
        <taxon>Viridiplantae</taxon>
        <taxon>Chlorophyta</taxon>
        <taxon>core chlorophytes</taxon>
        <taxon>Trebouxiophyceae</taxon>
        <taxon>Trebouxiophyceae incertae sedis</taxon>
        <taxon>Elliptochloris clade</taxon>
        <taxon>Elliptochloris</taxon>
    </lineage>
</organism>
<dbReference type="GO" id="GO:0000045">
    <property type="term" value="P:autophagosome assembly"/>
    <property type="evidence" value="ECO:0007669"/>
    <property type="project" value="TreeGrafter"/>
</dbReference>
<evidence type="ECO:0000256" key="9">
    <source>
        <dbReference type="ARBA" id="ARBA00023006"/>
    </source>
</evidence>
<feature type="domain" description="Peptidase C54 catalytic" evidence="15">
    <location>
        <begin position="56"/>
        <end position="381"/>
    </location>
</feature>
<evidence type="ECO:0000313" key="17">
    <source>
        <dbReference type="Proteomes" id="UP001445335"/>
    </source>
</evidence>
<dbReference type="GO" id="GO:0000423">
    <property type="term" value="P:mitophagy"/>
    <property type="evidence" value="ECO:0007669"/>
    <property type="project" value="TreeGrafter"/>
</dbReference>
<name>A0AAW1RAU9_9CHLO</name>
<evidence type="ECO:0000256" key="1">
    <source>
        <dbReference type="ARBA" id="ARBA00004496"/>
    </source>
</evidence>
<dbReference type="InterPro" id="IPR046792">
    <property type="entry name" value="Peptidase_C54_cat"/>
</dbReference>
<evidence type="ECO:0000256" key="5">
    <source>
        <dbReference type="ARBA" id="ARBA00022670"/>
    </source>
</evidence>
<dbReference type="Pfam" id="PF03416">
    <property type="entry name" value="Peptidase_C54"/>
    <property type="match status" value="1"/>
</dbReference>
<dbReference type="InterPro" id="IPR005078">
    <property type="entry name" value="Peptidase_C54"/>
</dbReference>
<accession>A0AAW1RAU9</accession>
<evidence type="ECO:0000256" key="13">
    <source>
        <dbReference type="RuleBase" id="RU363115"/>
    </source>
</evidence>
<comment type="catalytic activity">
    <reaction evidence="10">
        <text>[protein]-C-terminal L-amino acid-glycyl-phosphatidylethanolamide + H2O = [protein]-C-terminal L-amino acid-glycine + a 1,2-diacyl-sn-glycero-3-phosphoethanolamine</text>
        <dbReference type="Rhea" id="RHEA:67548"/>
        <dbReference type="Rhea" id="RHEA-COMP:17323"/>
        <dbReference type="Rhea" id="RHEA-COMP:17324"/>
        <dbReference type="ChEBI" id="CHEBI:15377"/>
        <dbReference type="ChEBI" id="CHEBI:64612"/>
        <dbReference type="ChEBI" id="CHEBI:172940"/>
        <dbReference type="ChEBI" id="CHEBI:172941"/>
    </reaction>
    <physiologicalReaction direction="left-to-right" evidence="10">
        <dbReference type="Rhea" id="RHEA:67549"/>
    </physiologicalReaction>
</comment>
<sequence length="427" mass="45002">MAHTLGLRRLQDFLQGTTTLPTSSEALWLLGMRYQNPAQDSPDTDGSRPLDLQVLDEVLADFASCIWMTYRRDFPPIGDTGLTSDVGWGCTLRSGQMLLAQALLRHVAGRAWRRRLGGEPLLEAAPAVAALLAWFWDRPDVDAHPFSIHSLCEAGRAHGVVPGHWLGPSTLCHTLEALCRRRRPAGLRMRVVASAGGGAPVLATAEIEAEFDAAPAPALGDAAPAPAPAETSAEASRAGPVSAASGVTSAGGAGVGPGAVDGAKALAELAHQPPGLLLLVPLMLGLQKLNPRYCEQLRALLSWPQSCGVLGGRPSSSLLFVGAQAGHVLFMDPHEVQEAGGEQELDTYFCGVLRMMPLANIDPSLAIAFYCRTREEFRDLAARLAALEAAASGAPLLSVAERAPCDEVAAWRGGDLADAGGEEWEVL</sequence>
<evidence type="ECO:0000256" key="8">
    <source>
        <dbReference type="ARBA" id="ARBA00022927"/>
    </source>
</evidence>
<comment type="function">
    <text evidence="12">Cysteine protease that plays a key role in autophagy by mediating both proteolytic activation and delipidation of ATG8 family proteins. The protease activity is required for proteolytic activation of ATG8 family proteins: cleaves the C-terminal amino acid of ATG8 proteins to reveal a C-terminal glycine. Exposure of the glycine at the C-terminus is essential for ATG8 proteins conjugation to phosphatidylethanolamine (PE) and insertion to membranes, which is necessary for autophagy. In addition to the protease activity, also mediates delipidation of PE-conjugated ATG8 proteins.</text>
</comment>
<evidence type="ECO:0000256" key="6">
    <source>
        <dbReference type="ARBA" id="ARBA00022801"/>
    </source>
</evidence>
<keyword evidence="4 13" id="KW-0963">Cytoplasm</keyword>
<comment type="similarity">
    <text evidence="2 13">Belongs to the peptidase C54 family.</text>
</comment>
<keyword evidence="3" id="KW-0813">Transport</keyword>
<comment type="subcellular location">
    <subcellularLocation>
        <location evidence="1 13">Cytoplasm</location>
    </subcellularLocation>
</comment>
<dbReference type="Proteomes" id="UP001445335">
    <property type="component" value="Unassembled WGS sequence"/>
</dbReference>
<keyword evidence="7" id="KW-0788">Thiol protease</keyword>
<dbReference type="GO" id="GO:0004197">
    <property type="term" value="F:cysteine-type endopeptidase activity"/>
    <property type="evidence" value="ECO:0007669"/>
    <property type="project" value="TreeGrafter"/>
</dbReference>
<dbReference type="InterPro" id="IPR038765">
    <property type="entry name" value="Papain-like_cys_pep_sf"/>
</dbReference>
<reference evidence="16 17" key="1">
    <citation type="journal article" date="2024" name="Nat. Commun.">
        <title>Phylogenomics reveals the evolutionary origins of lichenization in chlorophyte algae.</title>
        <authorList>
            <person name="Puginier C."/>
            <person name="Libourel C."/>
            <person name="Otte J."/>
            <person name="Skaloud P."/>
            <person name="Haon M."/>
            <person name="Grisel S."/>
            <person name="Petersen M."/>
            <person name="Berrin J.G."/>
            <person name="Delaux P.M."/>
            <person name="Dal Grande F."/>
            <person name="Keller J."/>
        </authorList>
    </citation>
    <scope>NUCLEOTIDE SEQUENCE [LARGE SCALE GENOMIC DNA]</scope>
    <source>
        <strain evidence="16 17">SAG 245.80</strain>
    </source>
</reference>
<dbReference type="EMBL" id="JALJOU010000050">
    <property type="protein sequence ID" value="KAK9830586.1"/>
    <property type="molecule type" value="Genomic_DNA"/>
</dbReference>
<dbReference type="GO" id="GO:0015031">
    <property type="term" value="P:protein transport"/>
    <property type="evidence" value="ECO:0007669"/>
    <property type="project" value="UniProtKB-KW"/>
</dbReference>